<organism evidence="2 3">
    <name type="scientific">Coregonus suidteri</name>
    <dbReference type="NCBI Taxonomy" id="861788"/>
    <lineage>
        <taxon>Eukaryota</taxon>
        <taxon>Metazoa</taxon>
        <taxon>Chordata</taxon>
        <taxon>Craniata</taxon>
        <taxon>Vertebrata</taxon>
        <taxon>Euteleostomi</taxon>
        <taxon>Actinopterygii</taxon>
        <taxon>Neopterygii</taxon>
        <taxon>Teleostei</taxon>
        <taxon>Protacanthopterygii</taxon>
        <taxon>Salmoniformes</taxon>
        <taxon>Salmonidae</taxon>
        <taxon>Coregoninae</taxon>
        <taxon>Coregonus</taxon>
    </lineage>
</organism>
<feature type="region of interest" description="Disordered" evidence="1">
    <location>
        <begin position="1"/>
        <end position="110"/>
    </location>
</feature>
<gene>
    <name evidence="2" type="ORF">J4Q44_G00180370</name>
</gene>
<evidence type="ECO:0000313" key="2">
    <source>
        <dbReference type="EMBL" id="KAK6312373.1"/>
    </source>
</evidence>
<evidence type="ECO:0008006" key="4">
    <source>
        <dbReference type="Google" id="ProtNLM"/>
    </source>
</evidence>
<dbReference type="Pfam" id="PF15434">
    <property type="entry name" value="FAM104"/>
    <property type="match status" value="1"/>
</dbReference>
<protein>
    <recommendedName>
        <fullName evidence="4">Protein FAM104A</fullName>
    </recommendedName>
</protein>
<comment type="caution">
    <text evidence="2">The sequence shown here is derived from an EMBL/GenBank/DDBJ whole genome shotgun (WGS) entry which is preliminary data.</text>
</comment>
<dbReference type="AlphaFoldDB" id="A0AAN8LGR5"/>
<proteinExistence type="predicted"/>
<feature type="compositionally biased region" description="Polar residues" evidence="1">
    <location>
        <begin position="1"/>
        <end position="10"/>
    </location>
</feature>
<dbReference type="Proteomes" id="UP001356427">
    <property type="component" value="Unassembled WGS sequence"/>
</dbReference>
<dbReference type="EMBL" id="JAGTTL010000015">
    <property type="protein sequence ID" value="KAK6312373.1"/>
    <property type="molecule type" value="Genomic_DNA"/>
</dbReference>
<reference evidence="2 3" key="1">
    <citation type="submission" date="2021-04" db="EMBL/GenBank/DDBJ databases">
        <authorList>
            <person name="De Guttry C."/>
            <person name="Zahm M."/>
            <person name="Klopp C."/>
            <person name="Cabau C."/>
            <person name="Louis A."/>
            <person name="Berthelot C."/>
            <person name="Parey E."/>
            <person name="Roest Crollius H."/>
            <person name="Montfort J."/>
            <person name="Robinson-Rechavi M."/>
            <person name="Bucao C."/>
            <person name="Bouchez O."/>
            <person name="Gislard M."/>
            <person name="Lluch J."/>
            <person name="Milhes M."/>
            <person name="Lampietro C."/>
            <person name="Lopez Roques C."/>
            <person name="Donnadieu C."/>
            <person name="Braasch I."/>
            <person name="Desvignes T."/>
            <person name="Postlethwait J."/>
            <person name="Bobe J."/>
            <person name="Wedekind C."/>
            <person name="Guiguen Y."/>
        </authorList>
    </citation>
    <scope>NUCLEOTIDE SEQUENCE [LARGE SCALE GENOMIC DNA]</scope>
    <source>
        <strain evidence="2">Cs_M1</strain>
        <tissue evidence="2">Blood</tissue>
    </source>
</reference>
<name>A0AAN8LGR5_9TELE</name>
<evidence type="ECO:0000256" key="1">
    <source>
        <dbReference type="SAM" id="MobiDB-lite"/>
    </source>
</evidence>
<dbReference type="InterPro" id="IPR029222">
    <property type="entry name" value="VCF1/2-like"/>
</dbReference>
<evidence type="ECO:0000313" key="3">
    <source>
        <dbReference type="Proteomes" id="UP001356427"/>
    </source>
</evidence>
<keyword evidence="3" id="KW-1185">Reference proteome</keyword>
<accession>A0AAN8LGR5</accession>
<dbReference type="PANTHER" id="PTHR34763:SF1">
    <property type="entry name" value="PROTEIN FAM104A"/>
    <property type="match status" value="1"/>
</dbReference>
<dbReference type="PANTHER" id="PTHR34763">
    <property type="entry name" value="PROTEIN FAM104A"/>
    <property type="match status" value="1"/>
</dbReference>
<feature type="compositionally biased region" description="Low complexity" evidence="1">
    <location>
        <begin position="61"/>
        <end position="73"/>
    </location>
</feature>
<sequence length="146" mass="15743">MTRNQLQGLSLGQYKYMLTENRKRQQSGAEEENGQLVPKAKRSSRGANPLSPELGRDAWDSELSNSESSGISSPDHAVGSSSSSQCAVDSLSGAQPYAPGPCSPLSSALSSELADPTNLVSYHQINRILREAHFESLQCRGHPRDT</sequence>